<proteinExistence type="inferred from homology"/>
<dbReference type="InterPro" id="IPR016169">
    <property type="entry name" value="FAD-bd_PCMH_sub2"/>
</dbReference>
<name>A0ABP7FAZ0_9STAP</name>
<comment type="caution">
    <text evidence="18">The sequence shown here is derived from an EMBL/GenBank/DDBJ whole genome shotgun (WGS) entry which is preliminary data.</text>
</comment>
<dbReference type="Pfam" id="PF01565">
    <property type="entry name" value="FAD_binding_4"/>
    <property type="match status" value="1"/>
</dbReference>
<dbReference type="InterPro" id="IPR006094">
    <property type="entry name" value="Oxid_FAD_bind_N"/>
</dbReference>
<keyword evidence="13 16" id="KW-0131">Cell cycle</keyword>
<accession>A0ABP7FAZ0</accession>
<dbReference type="SUPFAM" id="SSF56194">
    <property type="entry name" value="Uridine diphospho-N-Acetylenolpyruvylglucosamine reductase, MurB, C-terminal domain"/>
    <property type="match status" value="1"/>
</dbReference>
<evidence type="ECO:0000313" key="19">
    <source>
        <dbReference type="Proteomes" id="UP001500920"/>
    </source>
</evidence>
<protein>
    <recommendedName>
        <fullName evidence="16">UDP-N-acetylenolpyruvoylglucosamine reductase</fullName>
        <ecNumber evidence="16">1.3.1.98</ecNumber>
    </recommendedName>
    <alternativeName>
        <fullName evidence="16">UDP-N-acetylmuramate dehydrogenase</fullName>
    </alternativeName>
</protein>
<keyword evidence="8 16" id="KW-0274">FAD</keyword>
<evidence type="ECO:0000256" key="15">
    <source>
        <dbReference type="ARBA" id="ARBA00048914"/>
    </source>
</evidence>
<dbReference type="InterPro" id="IPR016167">
    <property type="entry name" value="FAD-bd_PCMH_sub1"/>
</dbReference>
<evidence type="ECO:0000256" key="11">
    <source>
        <dbReference type="ARBA" id="ARBA00022984"/>
    </source>
</evidence>
<evidence type="ECO:0000256" key="3">
    <source>
        <dbReference type="ARBA" id="ARBA00004496"/>
    </source>
</evidence>
<evidence type="ECO:0000256" key="1">
    <source>
        <dbReference type="ARBA" id="ARBA00001974"/>
    </source>
</evidence>
<evidence type="ECO:0000256" key="12">
    <source>
        <dbReference type="ARBA" id="ARBA00023002"/>
    </source>
</evidence>
<comment type="cofactor">
    <cofactor evidence="1 16">
        <name>FAD</name>
        <dbReference type="ChEBI" id="CHEBI:57692"/>
    </cofactor>
</comment>
<keyword evidence="11 16" id="KW-0573">Peptidoglycan synthesis</keyword>
<evidence type="ECO:0000256" key="6">
    <source>
        <dbReference type="ARBA" id="ARBA00022618"/>
    </source>
</evidence>
<dbReference type="Gene3D" id="3.30.43.10">
    <property type="entry name" value="Uridine Diphospho-n-acetylenolpyruvylglucosamine Reductase, domain 2"/>
    <property type="match status" value="1"/>
</dbReference>
<comment type="similarity">
    <text evidence="16">Belongs to the MurB family.</text>
</comment>
<dbReference type="Pfam" id="PF02873">
    <property type="entry name" value="MurB_C"/>
    <property type="match status" value="1"/>
</dbReference>
<comment type="catalytic activity">
    <reaction evidence="15 16">
        <text>UDP-N-acetyl-alpha-D-muramate + NADP(+) = UDP-N-acetyl-3-O-(1-carboxyvinyl)-alpha-D-glucosamine + NADPH + H(+)</text>
        <dbReference type="Rhea" id="RHEA:12248"/>
        <dbReference type="ChEBI" id="CHEBI:15378"/>
        <dbReference type="ChEBI" id="CHEBI:57783"/>
        <dbReference type="ChEBI" id="CHEBI:58349"/>
        <dbReference type="ChEBI" id="CHEBI:68483"/>
        <dbReference type="ChEBI" id="CHEBI:70757"/>
        <dbReference type="EC" id="1.3.1.98"/>
    </reaction>
</comment>
<keyword evidence="9 16" id="KW-0521">NADP</keyword>
<dbReference type="PROSITE" id="PS51387">
    <property type="entry name" value="FAD_PCMH"/>
    <property type="match status" value="1"/>
</dbReference>
<dbReference type="InterPro" id="IPR036635">
    <property type="entry name" value="MurB_C_sf"/>
</dbReference>
<keyword evidence="10 16" id="KW-0133">Cell shape</keyword>
<keyword evidence="12 16" id="KW-0560">Oxidoreductase</keyword>
<evidence type="ECO:0000259" key="17">
    <source>
        <dbReference type="PROSITE" id="PS51387"/>
    </source>
</evidence>
<evidence type="ECO:0000256" key="16">
    <source>
        <dbReference type="HAMAP-Rule" id="MF_00037"/>
    </source>
</evidence>
<dbReference type="EMBL" id="BAABCK010000070">
    <property type="protein sequence ID" value="GAA3733992.1"/>
    <property type="molecule type" value="Genomic_DNA"/>
</dbReference>
<comment type="pathway">
    <text evidence="4 16">Cell wall biogenesis; peptidoglycan biosynthesis.</text>
</comment>
<evidence type="ECO:0000256" key="4">
    <source>
        <dbReference type="ARBA" id="ARBA00004752"/>
    </source>
</evidence>
<evidence type="ECO:0000256" key="8">
    <source>
        <dbReference type="ARBA" id="ARBA00022827"/>
    </source>
</evidence>
<gene>
    <name evidence="16 18" type="primary">murB</name>
    <name evidence="18" type="ORF">GCM10022378_22740</name>
</gene>
<dbReference type="SUPFAM" id="SSF56176">
    <property type="entry name" value="FAD-binding/transporter-associated domain-like"/>
    <property type="match status" value="1"/>
</dbReference>
<organism evidence="18 19">
    <name type="scientific">Salinicoccus jeotgali</name>
    <dbReference type="NCBI Taxonomy" id="381634"/>
    <lineage>
        <taxon>Bacteria</taxon>
        <taxon>Bacillati</taxon>
        <taxon>Bacillota</taxon>
        <taxon>Bacilli</taxon>
        <taxon>Bacillales</taxon>
        <taxon>Staphylococcaceae</taxon>
        <taxon>Salinicoccus</taxon>
    </lineage>
</organism>
<dbReference type="Gene3D" id="3.30.465.10">
    <property type="match status" value="1"/>
</dbReference>
<dbReference type="Gene3D" id="3.90.78.10">
    <property type="entry name" value="UDP-N-acetylenolpyruvoylglucosamine reductase, C-terminal domain"/>
    <property type="match status" value="1"/>
</dbReference>
<dbReference type="NCBIfam" id="TIGR00179">
    <property type="entry name" value="murB"/>
    <property type="match status" value="1"/>
</dbReference>
<reference evidence="19" key="1">
    <citation type="journal article" date="2019" name="Int. J. Syst. Evol. Microbiol.">
        <title>The Global Catalogue of Microorganisms (GCM) 10K type strain sequencing project: providing services to taxonomists for standard genome sequencing and annotation.</title>
        <authorList>
            <consortium name="The Broad Institute Genomics Platform"/>
            <consortium name="The Broad Institute Genome Sequencing Center for Infectious Disease"/>
            <person name="Wu L."/>
            <person name="Ma J."/>
        </authorList>
    </citation>
    <scope>NUCLEOTIDE SEQUENCE [LARGE SCALE GENOMIC DNA]</scope>
    <source>
        <strain evidence="19">JCM 16981</strain>
    </source>
</reference>
<dbReference type="Proteomes" id="UP001500920">
    <property type="component" value="Unassembled WGS sequence"/>
</dbReference>
<feature type="active site" evidence="16">
    <location>
        <position position="182"/>
    </location>
</feature>
<evidence type="ECO:0000256" key="13">
    <source>
        <dbReference type="ARBA" id="ARBA00023306"/>
    </source>
</evidence>
<comment type="subcellular location">
    <subcellularLocation>
        <location evidence="3 16">Cytoplasm</location>
    </subcellularLocation>
</comment>
<dbReference type="PANTHER" id="PTHR21071">
    <property type="entry name" value="UDP-N-ACETYLENOLPYRUVOYLGLUCOSAMINE REDUCTASE"/>
    <property type="match status" value="1"/>
</dbReference>
<sequence>MKGHIKVDYKKIAENLSALLVKGTFKTDVPLKKHTYTETGGVADFYVTVYDFEEASRVLEYSYNNRIPVTYLGNGSNIIIRDGGIRGIVLNMLKLDYIEVDADVLTVGSGCAIIDASNFARDHSLSGLEFACGIPGSVGGAVYMNAGAYGGEVKDCLLEVTVLDESGKKIVLQNGELELGYRKSVVQQNDYVVVEAKFALSTGNKGDIQAVMDDLTERRERRQPLEYPSCGSVFQRPPGNFAGKLIQDAGLQGHRIGGVEVSKKHAGFMVNVDNGSASDYEELIKHVQDKVFNEFGVWLNREVRIIGEPVYRRSKRYEQ</sequence>
<dbReference type="InterPro" id="IPR011601">
    <property type="entry name" value="MurB_C"/>
</dbReference>
<evidence type="ECO:0000256" key="7">
    <source>
        <dbReference type="ARBA" id="ARBA00022630"/>
    </source>
</evidence>
<comment type="function">
    <text evidence="2 16">Cell wall formation.</text>
</comment>
<dbReference type="InterPro" id="IPR016166">
    <property type="entry name" value="FAD-bd_PCMH"/>
</dbReference>
<dbReference type="PANTHER" id="PTHR21071:SF4">
    <property type="entry name" value="UDP-N-ACETYLENOLPYRUVOYLGLUCOSAMINE REDUCTASE"/>
    <property type="match status" value="1"/>
</dbReference>
<dbReference type="HAMAP" id="MF_00037">
    <property type="entry name" value="MurB"/>
    <property type="match status" value="1"/>
</dbReference>
<dbReference type="InterPro" id="IPR036318">
    <property type="entry name" value="FAD-bd_PCMH-like_sf"/>
</dbReference>
<evidence type="ECO:0000256" key="14">
    <source>
        <dbReference type="ARBA" id="ARBA00023316"/>
    </source>
</evidence>
<evidence type="ECO:0000256" key="5">
    <source>
        <dbReference type="ARBA" id="ARBA00022490"/>
    </source>
</evidence>
<dbReference type="NCBIfam" id="NF010480">
    <property type="entry name" value="PRK13905.1"/>
    <property type="match status" value="1"/>
</dbReference>
<keyword evidence="5 16" id="KW-0963">Cytoplasm</keyword>
<dbReference type="InterPro" id="IPR003170">
    <property type="entry name" value="MurB"/>
</dbReference>
<keyword evidence="19" id="KW-1185">Reference proteome</keyword>
<evidence type="ECO:0000313" key="18">
    <source>
        <dbReference type="EMBL" id="GAA3733992.1"/>
    </source>
</evidence>
<evidence type="ECO:0000256" key="10">
    <source>
        <dbReference type="ARBA" id="ARBA00022960"/>
    </source>
</evidence>
<dbReference type="EC" id="1.3.1.98" evidence="16"/>
<evidence type="ECO:0000256" key="9">
    <source>
        <dbReference type="ARBA" id="ARBA00022857"/>
    </source>
</evidence>
<feature type="active site" evidence="16">
    <location>
        <position position="302"/>
    </location>
</feature>
<feature type="active site" description="Proton donor" evidence="16">
    <location>
        <position position="232"/>
    </location>
</feature>
<feature type="domain" description="FAD-binding PCMH-type" evidence="17">
    <location>
        <begin position="39"/>
        <end position="203"/>
    </location>
</feature>
<keyword evidence="14 16" id="KW-0961">Cell wall biogenesis/degradation</keyword>
<keyword evidence="7 16" id="KW-0285">Flavoprotein</keyword>
<evidence type="ECO:0000256" key="2">
    <source>
        <dbReference type="ARBA" id="ARBA00003921"/>
    </source>
</evidence>
<keyword evidence="6 16" id="KW-0132">Cell division</keyword>